<sequence>MRNYLSIPSQGVIPTKKTYQFNAEYQTDDLDFAVGVSLFDQNDNMVFSAWNLNECPEDAVIGQDLFDEKDFIKAVKLGMELAKQGYDDVKYVDPTGLYGPQI</sequence>
<name>A0AAW4W6Z7_9FIRM</name>
<evidence type="ECO:0000313" key="1">
    <source>
        <dbReference type="EMBL" id="MCC2177938.1"/>
    </source>
</evidence>
<dbReference type="AlphaFoldDB" id="A0AAW4W6Z7"/>
<dbReference type="RefSeq" id="WP_227601266.1">
    <property type="nucleotide sequence ID" value="NZ_JAJEPX010000080.1"/>
</dbReference>
<organism evidence="1 2">
    <name type="scientific">Agathobaculum butyriciproducens</name>
    <dbReference type="NCBI Taxonomy" id="1628085"/>
    <lineage>
        <taxon>Bacteria</taxon>
        <taxon>Bacillati</taxon>
        <taxon>Bacillota</taxon>
        <taxon>Clostridia</taxon>
        <taxon>Eubacteriales</taxon>
        <taxon>Butyricicoccaceae</taxon>
        <taxon>Agathobaculum</taxon>
    </lineage>
</organism>
<reference evidence="1 2" key="1">
    <citation type="submission" date="2021-10" db="EMBL/GenBank/DDBJ databases">
        <title>Anaerobic single-cell dispensing facilitates the cultivation of human gut bacteria.</title>
        <authorList>
            <person name="Afrizal A."/>
        </authorList>
    </citation>
    <scope>NUCLEOTIDE SEQUENCE [LARGE SCALE GENOMIC DNA]</scope>
    <source>
        <strain evidence="1 2">CLA-AA-H270</strain>
    </source>
</reference>
<comment type="caution">
    <text evidence="1">The sequence shown here is derived from an EMBL/GenBank/DDBJ whole genome shotgun (WGS) entry which is preliminary data.</text>
</comment>
<protein>
    <recommendedName>
        <fullName evidence="3">DUF3846 domain-containing protein</fullName>
    </recommendedName>
</protein>
<evidence type="ECO:0000313" key="2">
    <source>
        <dbReference type="Proteomes" id="UP001298753"/>
    </source>
</evidence>
<accession>A0AAW4W6Z7</accession>
<dbReference type="EMBL" id="JAJEPX010000080">
    <property type="protein sequence ID" value="MCC2177938.1"/>
    <property type="molecule type" value="Genomic_DNA"/>
</dbReference>
<gene>
    <name evidence="1" type="ORF">LKD22_12535</name>
</gene>
<evidence type="ECO:0008006" key="3">
    <source>
        <dbReference type="Google" id="ProtNLM"/>
    </source>
</evidence>
<keyword evidence="2" id="KW-1185">Reference proteome</keyword>
<proteinExistence type="predicted"/>
<dbReference type="Proteomes" id="UP001298753">
    <property type="component" value="Unassembled WGS sequence"/>
</dbReference>